<dbReference type="Gene3D" id="2.120.10.30">
    <property type="entry name" value="TolB, C-terminal domain"/>
    <property type="match status" value="1"/>
</dbReference>
<dbReference type="Pfam" id="PF07995">
    <property type="entry name" value="GSDH"/>
    <property type="match status" value="1"/>
</dbReference>
<keyword evidence="3" id="KW-1185">Reference proteome</keyword>
<dbReference type="RefSeq" id="WP_151969716.1">
    <property type="nucleotide sequence ID" value="NZ_AP019860.1"/>
</dbReference>
<evidence type="ECO:0000313" key="2">
    <source>
        <dbReference type="EMBL" id="BBM85625.1"/>
    </source>
</evidence>
<evidence type="ECO:0000313" key="3">
    <source>
        <dbReference type="Proteomes" id="UP000326354"/>
    </source>
</evidence>
<dbReference type="InterPro" id="IPR011041">
    <property type="entry name" value="Quinoprot_gluc/sorb_DH_b-prop"/>
</dbReference>
<dbReference type="Proteomes" id="UP000326354">
    <property type="component" value="Chromosome"/>
</dbReference>
<dbReference type="OrthoDB" id="9770043at2"/>
<organism evidence="2 3">
    <name type="scientific">Uabimicrobium amorphum</name>
    <dbReference type="NCBI Taxonomy" id="2596890"/>
    <lineage>
        <taxon>Bacteria</taxon>
        <taxon>Pseudomonadati</taxon>
        <taxon>Planctomycetota</taxon>
        <taxon>Candidatus Uabimicrobiia</taxon>
        <taxon>Candidatus Uabimicrobiales</taxon>
        <taxon>Candidatus Uabimicrobiaceae</taxon>
        <taxon>Candidatus Uabimicrobium</taxon>
    </lineage>
</organism>
<feature type="domain" description="Glucose/Sorbosone dehydrogenase" evidence="1">
    <location>
        <begin position="57"/>
        <end position="389"/>
    </location>
</feature>
<dbReference type="PANTHER" id="PTHR19328:SF75">
    <property type="entry name" value="ALDOSE SUGAR DEHYDROGENASE YLII"/>
    <property type="match status" value="1"/>
</dbReference>
<dbReference type="PANTHER" id="PTHR19328">
    <property type="entry name" value="HEDGEHOG-INTERACTING PROTEIN"/>
    <property type="match status" value="1"/>
</dbReference>
<dbReference type="AlphaFoldDB" id="A0A5S9F4B6"/>
<dbReference type="SUPFAM" id="SSF50952">
    <property type="entry name" value="Soluble quinoprotein glucose dehydrogenase"/>
    <property type="match status" value="1"/>
</dbReference>
<gene>
    <name evidence="2" type="ORF">UABAM_03999</name>
</gene>
<protein>
    <submittedName>
        <fullName evidence="2">Glucose dehydrogenase</fullName>
    </submittedName>
</protein>
<evidence type="ECO:0000259" key="1">
    <source>
        <dbReference type="Pfam" id="PF07995"/>
    </source>
</evidence>
<dbReference type="InterPro" id="IPR011042">
    <property type="entry name" value="6-blade_b-propeller_TolB-like"/>
</dbReference>
<proteinExistence type="predicted"/>
<dbReference type="InterPro" id="IPR012938">
    <property type="entry name" value="Glc/Sorbosone_DH"/>
</dbReference>
<dbReference type="KEGG" id="uam:UABAM_03999"/>
<name>A0A5S9F4B6_UABAM</name>
<dbReference type="EMBL" id="AP019860">
    <property type="protein sequence ID" value="BBM85625.1"/>
    <property type="molecule type" value="Genomic_DNA"/>
</dbReference>
<reference evidence="2 3" key="1">
    <citation type="submission" date="2019-08" db="EMBL/GenBank/DDBJ databases">
        <title>Complete genome sequence of Candidatus Uab amorphum.</title>
        <authorList>
            <person name="Shiratori T."/>
            <person name="Suzuki S."/>
            <person name="Kakizawa Y."/>
            <person name="Ishida K."/>
        </authorList>
    </citation>
    <scope>NUCLEOTIDE SEQUENCE [LARGE SCALE GENOMIC DNA]</scope>
    <source>
        <strain evidence="2 3">SRT547</strain>
    </source>
</reference>
<sequence length="722" mass="81128">MKLYFFLWLVIIGVAYAQPYGIESRTANEAILINDIPQKNPGALQLKQVFNSATFTQPVFMTEDHNGRIYVVEKKGRIVYLSKEDNFAKAKVFLDITSKVRSRGEQGLLSMALDPNYQNNGKFYVYYSWIKHNPGTSRVSRFTAQQNSASPASEEVIIEIPQPYSNHNGGMIAFGPDNLLYIGLGDGGSGGDPLNSGQDTTSLLGNILRIDVRSTPDKGRKYRIPRHNPFYAKGPAGNLTKKEIYAYGLRNPWRFSFDREMNYLFVGDVGQGSVEEIDVIVPGGNYGWRIMEGDRCFKKPNCNTKGLIKPIASYGRSQGYSVTGGYVYYGNSIPSLYGMYVYGDYGSGNIWGLRYDGNKVDGPFELVRNSWVSIASFAQTNNGEVYVVDLSGQIYTFAAQRGNGFPNKLSDIPALLQAGKGVDQTHLGILPYKPVSQLWTDGMHKQRFMAIPHLEQVQPNDNGWNFPQKTVLIKNFELVTDEQDPENSRKRIETRLMYKKGEQWYGFSYEWNEEGTDAQLLTGGKTKEFDIVDANGVPQKIQHLFPSRSQCVQCHTKASGGVLGLRTTQINSSFRYPGSEVVDNQMRTLNHIQLFTQNTPPPTKLPQMPDPKDTSASIEKRARAYLAANCAMCHQPNSSAPTALDFRWKTKTKDMKAIDLPPQNGDLGIPDARIIFRGQPQKSILFQRIASRHHETQMPPIGTSRVDEDALEIMRLWIENMK</sequence>
<accession>A0A5S9F4B6</accession>